<comment type="caution">
    <text evidence="2">The sequence shown here is derived from an EMBL/GenBank/DDBJ whole genome shotgun (WGS) entry which is preliminary data.</text>
</comment>
<evidence type="ECO:0000313" key="3">
    <source>
        <dbReference type="Proteomes" id="UP000660745"/>
    </source>
</evidence>
<feature type="region of interest" description="Disordered" evidence="1">
    <location>
        <begin position="192"/>
        <end position="211"/>
    </location>
</feature>
<dbReference type="EMBL" id="BMNK01000026">
    <property type="protein sequence ID" value="GGP17894.1"/>
    <property type="molecule type" value="Genomic_DNA"/>
</dbReference>
<dbReference type="RefSeq" id="WP_189144742.1">
    <property type="nucleotide sequence ID" value="NZ_BMNK01000026.1"/>
</dbReference>
<organism evidence="2 3">
    <name type="scientific">Nonomuraea glycinis</name>
    <dbReference type="NCBI Taxonomy" id="2047744"/>
    <lineage>
        <taxon>Bacteria</taxon>
        <taxon>Bacillati</taxon>
        <taxon>Actinomycetota</taxon>
        <taxon>Actinomycetes</taxon>
        <taxon>Streptosporangiales</taxon>
        <taxon>Streptosporangiaceae</taxon>
        <taxon>Nonomuraea</taxon>
    </lineage>
</organism>
<sequence>MGNVVSDRVTKAHRLVASEQELREVVGRELPDAGLSELVIMGGHFMLFEDDATGRLVPGIIEEQRGDVMRRRVAGRVGVFPGYTWRLSADLARSYTDAGTAIRLLLLVNDWQYVPKTDRPASELRAEFFAGFTALPDDYLSALAEAGLSPDVVLPSRKHPLAFPETWLKYRFQKAADKFVKQGLLEKRFLDSGEESGAESGEESGRVSGRDTEVAFLDAEGNYRTLISCGITGCAGEITEMISEVHRAGHRSILIFAPGECLVPVQTGVEIALNLYDLRGMRVVIAAPGGSGEMSEDEIYGNLVSVSTYRS</sequence>
<evidence type="ECO:0008006" key="4">
    <source>
        <dbReference type="Google" id="ProtNLM"/>
    </source>
</evidence>
<protein>
    <recommendedName>
        <fullName evidence="4">Large polyvalent protein-associated domain-containing protein</fullName>
    </recommendedName>
</protein>
<gene>
    <name evidence="2" type="ORF">GCM10012278_88090</name>
</gene>
<reference evidence="2" key="1">
    <citation type="journal article" date="2014" name="Int. J. Syst. Evol. Microbiol.">
        <title>Complete genome sequence of Corynebacterium casei LMG S-19264T (=DSM 44701T), isolated from a smear-ripened cheese.</title>
        <authorList>
            <consortium name="US DOE Joint Genome Institute (JGI-PGF)"/>
            <person name="Walter F."/>
            <person name="Albersmeier A."/>
            <person name="Kalinowski J."/>
            <person name="Ruckert C."/>
        </authorList>
    </citation>
    <scope>NUCLEOTIDE SEQUENCE</scope>
    <source>
        <strain evidence="2">CGMCC 4.7430</strain>
    </source>
</reference>
<reference evidence="2" key="2">
    <citation type="submission" date="2020-09" db="EMBL/GenBank/DDBJ databases">
        <authorList>
            <person name="Sun Q."/>
            <person name="Zhou Y."/>
        </authorList>
    </citation>
    <scope>NUCLEOTIDE SEQUENCE</scope>
    <source>
        <strain evidence="2">CGMCC 4.7430</strain>
    </source>
</reference>
<proteinExistence type="predicted"/>
<feature type="compositionally biased region" description="Acidic residues" evidence="1">
    <location>
        <begin position="192"/>
        <end position="202"/>
    </location>
</feature>
<dbReference type="Proteomes" id="UP000660745">
    <property type="component" value="Unassembled WGS sequence"/>
</dbReference>
<keyword evidence="3" id="KW-1185">Reference proteome</keyword>
<evidence type="ECO:0000313" key="2">
    <source>
        <dbReference type="EMBL" id="GGP17894.1"/>
    </source>
</evidence>
<evidence type="ECO:0000256" key="1">
    <source>
        <dbReference type="SAM" id="MobiDB-lite"/>
    </source>
</evidence>
<dbReference type="AlphaFoldDB" id="A0A918AFW7"/>
<name>A0A918AFW7_9ACTN</name>
<accession>A0A918AFW7</accession>